<dbReference type="EMBL" id="VSWC01000093">
    <property type="protein sequence ID" value="KAA1089093.1"/>
    <property type="molecule type" value="Genomic_DNA"/>
</dbReference>
<organism evidence="1 2">
    <name type="scientific">Puccinia graminis f. sp. tritici</name>
    <dbReference type="NCBI Taxonomy" id="56615"/>
    <lineage>
        <taxon>Eukaryota</taxon>
        <taxon>Fungi</taxon>
        <taxon>Dikarya</taxon>
        <taxon>Basidiomycota</taxon>
        <taxon>Pucciniomycotina</taxon>
        <taxon>Pucciniomycetes</taxon>
        <taxon>Pucciniales</taxon>
        <taxon>Pucciniaceae</taxon>
        <taxon>Puccinia</taxon>
    </lineage>
</organism>
<sequence>MQVRSDLVSSSPAPLPLGVESYPSVTFGLLLALDKCLLLSLVIVKIRTVLDPSQQELSSTNLRFLFFLLSSRFNYVSSG</sequence>
<proteinExistence type="predicted"/>
<evidence type="ECO:0000313" key="1">
    <source>
        <dbReference type="EMBL" id="KAA1089093.1"/>
    </source>
</evidence>
<comment type="caution">
    <text evidence="1">The sequence shown here is derived from an EMBL/GenBank/DDBJ whole genome shotgun (WGS) entry which is preliminary data.</text>
</comment>
<name>A0A5B0NJZ0_PUCGR</name>
<reference evidence="1 2" key="1">
    <citation type="submission" date="2019-05" db="EMBL/GenBank/DDBJ databases">
        <title>Emergence of the Ug99 lineage of the wheat stem rust pathogen through somatic hybridization.</title>
        <authorList>
            <person name="Li F."/>
            <person name="Upadhyaya N.M."/>
            <person name="Sperschneider J."/>
            <person name="Matny O."/>
            <person name="Nguyen-Phuc H."/>
            <person name="Mago R."/>
            <person name="Raley C."/>
            <person name="Miller M.E."/>
            <person name="Silverstein K.A.T."/>
            <person name="Henningsen E."/>
            <person name="Hirsch C.D."/>
            <person name="Visser B."/>
            <person name="Pretorius Z.A."/>
            <person name="Steffenson B.J."/>
            <person name="Schwessinger B."/>
            <person name="Dodds P.N."/>
            <person name="Figueroa M."/>
        </authorList>
    </citation>
    <scope>NUCLEOTIDE SEQUENCE [LARGE SCALE GENOMIC DNA]</scope>
    <source>
        <strain evidence="1">21-0</strain>
    </source>
</reference>
<gene>
    <name evidence="1" type="ORF">PGT21_006747</name>
</gene>
<accession>A0A5B0NJZ0</accession>
<keyword evidence="2" id="KW-1185">Reference proteome</keyword>
<dbReference type="AlphaFoldDB" id="A0A5B0NJZ0"/>
<dbReference type="Proteomes" id="UP000324748">
    <property type="component" value="Unassembled WGS sequence"/>
</dbReference>
<protein>
    <submittedName>
        <fullName evidence="1">Uncharacterized protein</fullName>
    </submittedName>
</protein>
<evidence type="ECO:0000313" key="2">
    <source>
        <dbReference type="Proteomes" id="UP000324748"/>
    </source>
</evidence>